<sequence>EFALELPAKISYLVGTVTVARKEKMYSAVLNASLYVNDIITTGDESTCEIEFSGYSLIRLEPNSSIKIERKEETKKGIFHRIFASIGEIVTKVAKLNKGDEYELRTDAAQAFIRGTTFKTSIDADGTSSFSVFEGKIGVKSLIEGAKEVLVDKNLKSIIKKGELVPFVDKLSDLEISAFTTKLDDFIKRGAVLDELREKFEKEKKKKEEELMKKKDEGTDKLKGMFK</sequence>
<comment type="caution">
    <text evidence="3">The sequence shown here is derived from an EMBL/GenBank/DDBJ whole genome shotgun (WGS) entry which is preliminary data.</text>
</comment>
<reference evidence="3" key="1">
    <citation type="journal article" date="2014" name="Front. Microbiol.">
        <title>High frequency of phylogenetically diverse reductive dehalogenase-homologous genes in deep subseafloor sedimentary metagenomes.</title>
        <authorList>
            <person name="Kawai M."/>
            <person name="Futagami T."/>
            <person name="Toyoda A."/>
            <person name="Takaki Y."/>
            <person name="Nishi S."/>
            <person name="Hori S."/>
            <person name="Arai W."/>
            <person name="Tsubouchi T."/>
            <person name="Morono Y."/>
            <person name="Uchiyama I."/>
            <person name="Ito T."/>
            <person name="Fujiyama A."/>
            <person name="Inagaki F."/>
            <person name="Takami H."/>
        </authorList>
    </citation>
    <scope>NUCLEOTIDE SEQUENCE</scope>
    <source>
        <strain evidence="3">Expedition CK06-06</strain>
    </source>
</reference>
<dbReference type="PANTHER" id="PTHR38731:SF1">
    <property type="entry name" value="FECR PROTEIN DOMAIN-CONTAINING PROTEIN"/>
    <property type="match status" value="1"/>
</dbReference>
<evidence type="ECO:0000313" key="3">
    <source>
        <dbReference type="EMBL" id="GAH65175.1"/>
    </source>
</evidence>
<protein>
    <recommendedName>
        <fullName evidence="2">FecR protein domain-containing protein</fullName>
    </recommendedName>
</protein>
<dbReference type="InterPro" id="IPR006860">
    <property type="entry name" value="FecR"/>
</dbReference>
<feature type="domain" description="FecR protein" evidence="2">
    <location>
        <begin position="39"/>
        <end position="137"/>
    </location>
</feature>
<dbReference type="AlphaFoldDB" id="X1I7B3"/>
<accession>X1I7B3</accession>
<dbReference type="Pfam" id="PF04773">
    <property type="entry name" value="FecR"/>
    <property type="match status" value="1"/>
</dbReference>
<name>X1I7B3_9ZZZZ</name>
<feature type="region of interest" description="Disordered" evidence="1">
    <location>
        <begin position="202"/>
        <end position="227"/>
    </location>
</feature>
<feature type="non-terminal residue" evidence="3">
    <location>
        <position position="1"/>
    </location>
</feature>
<proteinExistence type="predicted"/>
<dbReference type="EMBL" id="BARU01025330">
    <property type="protein sequence ID" value="GAH65175.1"/>
    <property type="molecule type" value="Genomic_DNA"/>
</dbReference>
<evidence type="ECO:0000259" key="2">
    <source>
        <dbReference type="Pfam" id="PF04773"/>
    </source>
</evidence>
<organism evidence="3">
    <name type="scientific">marine sediment metagenome</name>
    <dbReference type="NCBI Taxonomy" id="412755"/>
    <lineage>
        <taxon>unclassified sequences</taxon>
        <taxon>metagenomes</taxon>
        <taxon>ecological metagenomes</taxon>
    </lineage>
</organism>
<dbReference type="PANTHER" id="PTHR38731">
    <property type="entry name" value="LIPL45-RELATED LIPOPROTEIN-RELATED"/>
    <property type="match status" value="1"/>
</dbReference>
<gene>
    <name evidence="3" type="ORF">S03H2_40825</name>
</gene>
<dbReference type="Gene3D" id="2.60.120.1440">
    <property type="match status" value="1"/>
</dbReference>
<evidence type="ECO:0000256" key="1">
    <source>
        <dbReference type="SAM" id="MobiDB-lite"/>
    </source>
</evidence>